<sequence>MFIFMVPKSNKILMKKFFLVAFLCFCVNGFAQLIQVGPQFSTNITSVDAKNFSSDHTNTGVGFSAFARVNLTVFYAQGEFGYAQTNFSVFQDGVGETEFKLSGTDATLIAGFKIIPLGKIGNIRVFAGYNWKNYSDINPSNNLNHIAFERNNHSVLGGVGVDVWRLTFEVRYLAGLSDIDASSGEIKTGITSLSLGFKFL</sequence>
<evidence type="ECO:0000259" key="3">
    <source>
        <dbReference type="Pfam" id="PF13505"/>
    </source>
</evidence>
<evidence type="ECO:0000313" key="4">
    <source>
        <dbReference type="EMBL" id="AOC95797.1"/>
    </source>
</evidence>
<reference evidence="4 5" key="1">
    <citation type="submission" date="2016-08" db="EMBL/GenBank/DDBJ databases">
        <title>Complete genome sequence of Flavobacterium johnsoniae strain GSE09, a volatile-producing biocontrol agent isolated from cucumber (Cucumis sativus).</title>
        <authorList>
            <person name="Jeong J.-J."/>
            <person name="Oh J.Y."/>
            <person name="Jim Y.J."/>
            <person name="Sang M.K."/>
            <person name="Kim K.D."/>
        </authorList>
    </citation>
    <scope>NUCLEOTIDE SEQUENCE [LARGE SCALE GENOMIC DNA]</scope>
    <source>
        <strain evidence="4 5">GSE09</strain>
    </source>
</reference>
<protein>
    <recommendedName>
        <fullName evidence="3">Outer membrane protein beta-barrel domain-containing protein</fullName>
    </recommendedName>
</protein>
<organism evidence="4 5">
    <name type="scientific">Flavobacterium anhuiense</name>
    <dbReference type="NCBI Taxonomy" id="459526"/>
    <lineage>
        <taxon>Bacteria</taxon>
        <taxon>Pseudomonadati</taxon>
        <taxon>Bacteroidota</taxon>
        <taxon>Flavobacteriia</taxon>
        <taxon>Flavobacteriales</taxon>
        <taxon>Flavobacteriaceae</taxon>
        <taxon>Flavobacterium</taxon>
    </lineage>
</organism>
<name>A0AAC9D0P9_9FLAO</name>
<dbReference type="KEGG" id="fjg:BB050_02702"/>
<feature type="chain" id="PRO_5041971456" description="Outer membrane protein beta-barrel domain-containing protein" evidence="2">
    <location>
        <begin position="32"/>
        <end position="200"/>
    </location>
</feature>
<dbReference type="InterPro" id="IPR011250">
    <property type="entry name" value="OMP/PagP_B-barrel"/>
</dbReference>
<dbReference type="InterPro" id="IPR027385">
    <property type="entry name" value="Beta-barrel_OMP"/>
</dbReference>
<evidence type="ECO:0000256" key="2">
    <source>
        <dbReference type="SAM" id="SignalP"/>
    </source>
</evidence>
<gene>
    <name evidence="4" type="ORF">BB050_02702</name>
</gene>
<dbReference type="EMBL" id="CP016907">
    <property type="protein sequence ID" value="AOC95797.1"/>
    <property type="molecule type" value="Genomic_DNA"/>
</dbReference>
<dbReference type="Proteomes" id="UP000093276">
    <property type="component" value="Chromosome"/>
</dbReference>
<evidence type="ECO:0000256" key="1">
    <source>
        <dbReference type="ARBA" id="ARBA00022729"/>
    </source>
</evidence>
<feature type="domain" description="Outer membrane protein beta-barrel" evidence="3">
    <location>
        <begin position="17"/>
        <end position="199"/>
    </location>
</feature>
<feature type="signal peptide" evidence="2">
    <location>
        <begin position="1"/>
        <end position="31"/>
    </location>
</feature>
<dbReference type="SUPFAM" id="SSF56925">
    <property type="entry name" value="OMPA-like"/>
    <property type="match status" value="1"/>
</dbReference>
<dbReference type="Pfam" id="PF13505">
    <property type="entry name" value="OMP_b-brl"/>
    <property type="match status" value="1"/>
</dbReference>
<dbReference type="AlphaFoldDB" id="A0AAC9D0P9"/>
<evidence type="ECO:0000313" key="5">
    <source>
        <dbReference type="Proteomes" id="UP000093276"/>
    </source>
</evidence>
<keyword evidence="1 2" id="KW-0732">Signal</keyword>
<proteinExistence type="predicted"/>
<accession>A0AAC9D0P9</accession>